<proteinExistence type="predicted"/>
<comment type="caution">
    <text evidence="2">The sequence shown here is derived from an EMBL/GenBank/DDBJ whole genome shotgun (WGS) entry which is preliminary data.</text>
</comment>
<keyword evidence="1" id="KW-0732">Signal</keyword>
<dbReference type="RefSeq" id="WP_145240375.1">
    <property type="nucleotide sequence ID" value="NZ_VNFF01000016.1"/>
</dbReference>
<evidence type="ECO:0000313" key="2">
    <source>
        <dbReference type="EMBL" id="TVU81612.1"/>
    </source>
</evidence>
<name>A0ABY3FC35_9GAMM</name>
<protein>
    <submittedName>
        <fullName evidence="2">Uncharacterized protein</fullName>
    </submittedName>
</protein>
<reference evidence="2 3" key="1">
    <citation type="submission" date="2019-07" db="EMBL/GenBank/DDBJ databases">
        <title>Diversity of Bacteria from Kongsfjorden, Arctic.</title>
        <authorList>
            <person name="Yu Y."/>
        </authorList>
    </citation>
    <scope>NUCLEOTIDE SEQUENCE [LARGE SCALE GENOMIC DNA]</scope>
    <source>
        <strain evidence="2 3">SM1927</strain>
    </source>
</reference>
<accession>A0ABY3FC35</accession>
<evidence type="ECO:0000256" key="1">
    <source>
        <dbReference type="SAM" id="SignalP"/>
    </source>
</evidence>
<dbReference type="EMBL" id="VNFF01000016">
    <property type="protein sequence ID" value="TVU81612.1"/>
    <property type="molecule type" value="Genomic_DNA"/>
</dbReference>
<evidence type="ECO:0000313" key="3">
    <source>
        <dbReference type="Proteomes" id="UP000317938"/>
    </source>
</evidence>
<sequence length="192" mass="22059">MGLFLLNRKCLLLIVLTFSLVACSDNYNEEFITSASTLNKSKALAQQLENLNLVTLSYLKEEIFIVNNIIINDKKKTYGIAPEGGFYESYYIQSEKNAYENWDTITNNFIPSTIVKREDVLELLSAMKAIGITDIYHNRTNEIFTLQWGSSVMNGYQGLIFGDKSRLGDEYKASRFDDFKEVNKDTFYFAVR</sequence>
<gene>
    <name evidence="2" type="ORF">FQP85_15690</name>
</gene>
<feature type="signal peptide" evidence="1">
    <location>
        <begin position="1"/>
        <end position="24"/>
    </location>
</feature>
<keyword evidence="3" id="KW-1185">Reference proteome</keyword>
<feature type="chain" id="PRO_5045582162" evidence="1">
    <location>
        <begin position="25"/>
        <end position="192"/>
    </location>
</feature>
<dbReference type="Proteomes" id="UP000317938">
    <property type="component" value="Unassembled WGS sequence"/>
</dbReference>
<organism evidence="2 3">
    <name type="scientific">Pseudoalteromonas neustonica</name>
    <dbReference type="NCBI Taxonomy" id="1840331"/>
    <lineage>
        <taxon>Bacteria</taxon>
        <taxon>Pseudomonadati</taxon>
        <taxon>Pseudomonadota</taxon>
        <taxon>Gammaproteobacteria</taxon>
        <taxon>Alteromonadales</taxon>
        <taxon>Pseudoalteromonadaceae</taxon>
        <taxon>Pseudoalteromonas</taxon>
    </lineage>
</organism>